<dbReference type="AlphaFoldDB" id="A0A923LW07"/>
<reference evidence="2" key="1">
    <citation type="submission" date="2020-08" db="EMBL/GenBank/DDBJ databases">
        <title>Genome public.</title>
        <authorList>
            <person name="Liu C."/>
            <person name="Sun Q."/>
        </authorList>
    </citation>
    <scope>NUCLEOTIDE SEQUENCE</scope>
    <source>
        <strain evidence="2">NSJ-28</strain>
    </source>
</reference>
<sequence length="115" mass="13509">MTIDEKVEAFRMRLEGNTIQEIANRFGVSKQYISEELRTERIRSNEKIVNACIYPNIRKFLVRERLTCRDFSNEFGISYATLYNILTGKAEPRKKTIDRILKCTGLTYEEAFSKD</sequence>
<dbReference type="InterPro" id="IPR010982">
    <property type="entry name" value="Lambda_DNA-bd_dom_sf"/>
</dbReference>
<dbReference type="GO" id="GO:0003677">
    <property type="term" value="F:DNA binding"/>
    <property type="evidence" value="ECO:0007669"/>
    <property type="project" value="InterPro"/>
</dbReference>
<dbReference type="PROSITE" id="PS50943">
    <property type="entry name" value="HTH_CROC1"/>
    <property type="match status" value="1"/>
</dbReference>
<organism evidence="2 3">
    <name type="scientific">Agathobaculum faecis</name>
    <dbReference type="NCBI Taxonomy" id="2763013"/>
    <lineage>
        <taxon>Bacteria</taxon>
        <taxon>Bacillati</taxon>
        <taxon>Bacillota</taxon>
        <taxon>Clostridia</taxon>
        <taxon>Eubacteriales</taxon>
        <taxon>Butyricicoccaceae</taxon>
        <taxon>Agathobaculum</taxon>
    </lineage>
</organism>
<dbReference type="InterPro" id="IPR001387">
    <property type="entry name" value="Cro/C1-type_HTH"/>
</dbReference>
<dbReference type="Proteomes" id="UP000606499">
    <property type="component" value="Unassembled WGS sequence"/>
</dbReference>
<dbReference type="SMART" id="SM00530">
    <property type="entry name" value="HTH_XRE"/>
    <property type="match status" value="1"/>
</dbReference>
<gene>
    <name evidence="2" type="ORF">H8S45_13135</name>
</gene>
<feature type="domain" description="HTH cro/C1-type" evidence="1">
    <location>
        <begin position="57"/>
        <end position="111"/>
    </location>
</feature>
<dbReference type="RefSeq" id="WP_186950201.1">
    <property type="nucleotide sequence ID" value="NZ_JACOPL010000015.1"/>
</dbReference>
<evidence type="ECO:0000259" key="1">
    <source>
        <dbReference type="PROSITE" id="PS50943"/>
    </source>
</evidence>
<name>A0A923LW07_9FIRM</name>
<proteinExistence type="predicted"/>
<comment type="caution">
    <text evidence="2">The sequence shown here is derived from an EMBL/GenBank/DDBJ whole genome shotgun (WGS) entry which is preliminary data.</text>
</comment>
<dbReference type="Gene3D" id="1.10.260.40">
    <property type="entry name" value="lambda repressor-like DNA-binding domains"/>
    <property type="match status" value="1"/>
</dbReference>
<dbReference type="Pfam" id="PF13443">
    <property type="entry name" value="HTH_26"/>
    <property type="match status" value="1"/>
</dbReference>
<protein>
    <submittedName>
        <fullName evidence="2">Helix-turn-helix domain-containing protein</fullName>
    </submittedName>
</protein>
<keyword evidence="3" id="KW-1185">Reference proteome</keyword>
<evidence type="ECO:0000313" key="2">
    <source>
        <dbReference type="EMBL" id="MBC5726398.1"/>
    </source>
</evidence>
<accession>A0A923LW07</accession>
<dbReference type="SUPFAM" id="SSF47413">
    <property type="entry name" value="lambda repressor-like DNA-binding domains"/>
    <property type="match status" value="1"/>
</dbReference>
<evidence type="ECO:0000313" key="3">
    <source>
        <dbReference type="Proteomes" id="UP000606499"/>
    </source>
</evidence>
<dbReference type="EMBL" id="JACOPL010000015">
    <property type="protein sequence ID" value="MBC5726398.1"/>
    <property type="molecule type" value="Genomic_DNA"/>
</dbReference>
<dbReference type="CDD" id="cd00093">
    <property type="entry name" value="HTH_XRE"/>
    <property type="match status" value="1"/>
</dbReference>